<evidence type="ECO:0000256" key="3">
    <source>
        <dbReference type="ARBA" id="ARBA00022692"/>
    </source>
</evidence>
<feature type="transmembrane region" description="Helical" evidence="7">
    <location>
        <begin position="102"/>
        <end position="124"/>
    </location>
</feature>
<protein>
    <submittedName>
        <fullName evidence="8">DgyrCDS9021</fullName>
    </submittedName>
</protein>
<reference evidence="8 9" key="1">
    <citation type="submission" date="2020-08" db="EMBL/GenBank/DDBJ databases">
        <authorList>
            <person name="Hejnol A."/>
        </authorList>
    </citation>
    <scope>NUCLEOTIDE SEQUENCE [LARGE SCALE GENOMIC DNA]</scope>
</reference>
<keyword evidence="9" id="KW-1185">Reference proteome</keyword>
<evidence type="ECO:0000256" key="7">
    <source>
        <dbReference type="SAM" id="Phobius"/>
    </source>
</evidence>
<accession>A0A7I8VVV1</accession>
<feature type="transmembrane region" description="Helical" evidence="7">
    <location>
        <begin position="180"/>
        <end position="199"/>
    </location>
</feature>
<gene>
    <name evidence="8" type="ORF">DGYR_LOCUS8553</name>
</gene>
<dbReference type="Proteomes" id="UP000549394">
    <property type="component" value="Unassembled WGS sequence"/>
</dbReference>
<feature type="region of interest" description="Disordered" evidence="6">
    <location>
        <begin position="1"/>
        <end position="24"/>
    </location>
</feature>
<keyword evidence="4 7" id="KW-1133">Transmembrane helix</keyword>
<evidence type="ECO:0000256" key="4">
    <source>
        <dbReference type="ARBA" id="ARBA00022989"/>
    </source>
</evidence>
<feature type="transmembrane region" description="Helical" evidence="7">
    <location>
        <begin position="240"/>
        <end position="269"/>
    </location>
</feature>
<comment type="caution">
    <text evidence="8">The sequence shown here is derived from an EMBL/GenBank/DDBJ whole genome shotgun (WGS) entry which is preliminary data.</text>
</comment>
<evidence type="ECO:0000313" key="8">
    <source>
        <dbReference type="EMBL" id="CAD5120451.1"/>
    </source>
</evidence>
<dbReference type="PANTHER" id="PTHR12841:SF6">
    <property type="entry name" value="PROTEIN UNC-50 HOMOLOG"/>
    <property type="match status" value="1"/>
</dbReference>
<evidence type="ECO:0000256" key="5">
    <source>
        <dbReference type="ARBA" id="ARBA00023136"/>
    </source>
</evidence>
<name>A0A7I8VVV1_9ANNE</name>
<evidence type="ECO:0000256" key="2">
    <source>
        <dbReference type="ARBA" id="ARBA00006293"/>
    </source>
</evidence>
<keyword evidence="5 7" id="KW-0472">Membrane</keyword>
<feature type="transmembrane region" description="Helical" evidence="7">
    <location>
        <begin position="131"/>
        <end position="155"/>
    </location>
</feature>
<dbReference type="OrthoDB" id="10027013at2759"/>
<dbReference type="InterPro" id="IPR007881">
    <property type="entry name" value="UNC-50"/>
</dbReference>
<dbReference type="Pfam" id="PF05216">
    <property type="entry name" value="UNC-50"/>
    <property type="match status" value="1"/>
</dbReference>
<dbReference type="PANTHER" id="PTHR12841">
    <property type="entry name" value="PROTEIN UNC-50 HOMOLOG"/>
    <property type="match status" value="1"/>
</dbReference>
<feature type="transmembrane region" description="Helical" evidence="7">
    <location>
        <begin position="211"/>
        <end position="234"/>
    </location>
</feature>
<sequence length="273" mass="31717">MSSYYGNYSPPSTPQSPTPTSGSTVLLLNRQDSSESNLRNRVATAASKRKKYLRRIFKFRQMDFEYALWQMLFLFVSPQKVYRNFAYRKQTKNQWARDDPAFLILLFLWLTISSIGFSLVLKLGFAGFIKFWLWVIFIDCVGVGVVIATIMWFVANNYLLPEGSKADVEWGYSFDVHLNAFFPLLMILHLFQLPFLAFMNHNFLSLLFGNTLWLFAIGYYVYISFLGYSALPFLKKTRVILIPMTVAFMFYLISVIVGWNISAALCAFYKHRV</sequence>
<evidence type="ECO:0000256" key="6">
    <source>
        <dbReference type="SAM" id="MobiDB-lite"/>
    </source>
</evidence>
<organism evidence="8 9">
    <name type="scientific">Dimorphilus gyrociliatus</name>
    <dbReference type="NCBI Taxonomy" id="2664684"/>
    <lineage>
        <taxon>Eukaryota</taxon>
        <taxon>Metazoa</taxon>
        <taxon>Spiralia</taxon>
        <taxon>Lophotrochozoa</taxon>
        <taxon>Annelida</taxon>
        <taxon>Polychaeta</taxon>
        <taxon>Polychaeta incertae sedis</taxon>
        <taxon>Dinophilidae</taxon>
        <taxon>Dimorphilus</taxon>
    </lineage>
</organism>
<comment type="subcellular location">
    <subcellularLocation>
        <location evidence="1">Membrane</location>
        <topology evidence="1">Multi-pass membrane protein</topology>
    </subcellularLocation>
</comment>
<dbReference type="GO" id="GO:0000139">
    <property type="term" value="C:Golgi membrane"/>
    <property type="evidence" value="ECO:0007669"/>
    <property type="project" value="TreeGrafter"/>
</dbReference>
<evidence type="ECO:0000313" key="9">
    <source>
        <dbReference type="Proteomes" id="UP000549394"/>
    </source>
</evidence>
<dbReference type="AlphaFoldDB" id="A0A7I8VVV1"/>
<proteinExistence type="inferred from homology"/>
<dbReference type="EMBL" id="CAJFCJ010000012">
    <property type="protein sequence ID" value="CAD5120451.1"/>
    <property type="molecule type" value="Genomic_DNA"/>
</dbReference>
<keyword evidence="3 7" id="KW-0812">Transmembrane</keyword>
<evidence type="ECO:0000256" key="1">
    <source>
        <dbReference type="ARBA" id="ARBA00004141"/>
    </source>
</evidence>
<comment type="similarity">
    <text evidence="2">Belongs to the unc-50 family.</text>
</comment>